<evidence type="ECO:0000313" key="1">
    <source>
        <dbReference type="EMBL" id="WRQ90038.1"/>
    </source>
</evidence>
<dbReference type="EMBL" id="CP139781">
    <property type="protein sequence ID" value="WRQ90038.1"/>
    <property type="molecule type" value="Genomic_DNA"/>
</dbReference>
<dbReference type="Proteomes" id="UP000738431">
    <property type="component" value="Chromosome"/>
</dbReference>
<keyword evidence="2" id="KW-1185">Reference proteome</keyword>
<name>A0ABZ1CFP0_9BACT</name>
<sequence length="100" mass="11371">MSETGKSTSGFRVLQFTLQRNAAGHPTQSRHDLGHFEEIVEAFNAARLAALQSYTRRLRTPDGKAGILRFIDTEWGYDIRREGLVVERFWVHDRAAAVLV</sequence>
<organism evidence="1 2">
    <name type="scientific">Actomonas aquatica</name>
    <dbReference type="NCBI Taxonomy" id="2866162"/>
    <lineage>
        <taxon>Bacteria</taxon>
        <taxon>Pseudomonadati</taxon>
        <taxon>Verrucomicrobiota</taxon>
        <taxon>Opitutia</taxon>
        <taxon>Opitutales</taxon>
        <taxon>Opitutaceae</taxon>
        <taxon>Actomonas</taxon>
    </lineage>
</organism>
<accession>A0ABZ1CFP0</accession>
<proteinExistence type="predicted"/>
<gene>
    <name evidence="1" type="ORF">K1X11_011520</name>
</gene>
<protein>
    <submittedName>
        <fullName evidence="1">Uncharacterized protein</fullName>
    </submittedName>
</protein>
<dbReference type="RefSeq" id="WP_221032038.1">
    <property type="nucleotide sequence ID" value="NZ_CP139781.1"/>
</dbReference>
<evidence type="ECO:0000313" key="2">
    <source>
        <dbReference type="Proteomes" id="UP000738431"/>
    </source>
</evidence>
<reference evidence="1 2" key="1">
    <citation type="submission" date="2023-12" db="EMBL/GenBank/DDBJ databases">
        <title>Description of an unclassified Opitutus bacterium of Verrucomicrobiota.</title>
        <authorList>
            <person name="Zhang D.-F."/>
        </authorList>
    </citation>
    <scope>NUCLEOTIDE SEQUENCE [LARGE SCALE GENOMIC DNA]</scope>
    <source>
        <strain evidence="1 2">WL0086</strain>
    </source>
</reference>